<dbReference type="InterPro" id="IPR050266">
    <property type="entry name" value="AB_hydrolase_sf"/>
</dbReference>
<dbReference type="InterPro" id="IPR000073">
    <property type="entry name" value="AB_hydrolase_1"/>
</dbReference>
<dbReference type="RefSeq" id="WP_381482520.1">
    <property type="nucleotide sequence ID" value="NZ_JBHTLT010000131.1"/>
</dbReference>
<sequence length="261" mass="29495">MFIYEEFGMLDKPILLFIHGGGVGGWMWDGQVDYFKEYHCIVPTLAGHSSRNDETAFSIEKSALELIELIESIKGDRPVHLIGFSIGAQIGLTMVSLKPRLFETAVINSALIIPQKSLLPFITPTVKLSFPLIKNRTFARMQAKELHMEGEWFEKYYEETLKIKKETLCTVLQENMSFTLPISFSESTTKMLVTVGEKEKGIMQKSADQITSANQNCCKLVIPRIGHGLPTALPSLFNKIVALWIEEQRILDEEAIQNELL</sequence>
<comment type="caution">
    <text evidence="2">The sequence shown here is derived from an EMBL/GenBank/DDBJ whole genome shotgun (WGS) entry which is preliminary data.</text>
</comment>
<evidence type="ECO:0000313" key="3">
    <source>
        <dbReference type="Proteomes" id="UP001597231"/>
    </source>
</evidence>
<evidence type="ECO:0000259" key="1">
    <source>
        <dbReference type="Pfam" id="PF12697"/>
    </source>
</evidence>
<dbReference type="EMBL" id="JBHTLT010000131">
    <property type="protein sequence ID" value="MFD1206867.1"/>
    <property type="molecule type" value="Genomic_DNA"/>
</dbReference>
<proteinExistence type="predicted"/>
<dbReference type="InterPro" id="IPR029058">
    <property type="entry name" value="AB_hydrolase_fold"/>
</dbReference>
<dbReference type="Gene3D" id="3.40.50.1820">
    <property type="entry name" value="alpha/beta hydrolase"/>
    <property type="match status" value="1"/>
</dbReference>
<name>A0ABW3U2I6_9BACL</name>
<dbReference type="Proteomes" id="UP001597231">
    <property type="component" value="Unassembled WGS sequence"/>
</dbReference>
<gene>
    <name evidence="2" type="ORF">ACFQ38_17355</name>
</gene>
<dbReference type="GO" id="GO:0016787">
    <property type="term" value="F:hydrolase activity"/>
    <property type="evidence" value="ECO:0007669"/>
    <property type="project" value="UniProtKB-KW"/>
</dbReference>
<keyword evidence="2" id="KW-0378">Hydrolase</keyword>
<feature type="domain" description="AB hydrolase-1" evidence="1">
    <location>
        <begin position="15"/>
        <end position="134"/>
    </location>
</feature>
<organism evidence="2 3">
    <name type="scientific">Sporosarcina contaminans</name>
    <dbReference type="NCBI Taxonomy" id="633403"/>
    <lineage>
        <taxon>Bacteria</taxon>
        <taxon>Bacillati</taxon>
        <taxon>Bacillota</taxon>
        <taxon>Bacilli</taxon>
        <taxon>Bacillales</taxon>
        <taxon>Caryophanaceae</taxon>
        <taxon>Sporosarcina</taxon>
    </lineage>
</organism>
<keyword evidence="3" id="KW-1185">Reference proteome</keyword>
<dbReference type="Pfam" id="PF12697">
    <property type="entry name" value="Abhydrolase_6"/>
    <property type="match status" value="1"/>
</dbReference>
<evidence type="ECO:0000313" key="2">
    <source>
        <dbReference type="EMBL" id="MFD1206867.1"/>
    </source>
</evidence>
<accession>A0ABW3U2I6</accession>
<dbReference type="SUPFAM" id="SSF53474">
    <property type="entry name" value="alpha/beta-Hydrolases"/>
    <property type="match status" value="1"/>
</dbReference>
<dbReference type="PANTHER" id="PTHR43798">
    <property type="entry name" value="MONOACYLGLYCEROL LIPASE"/>
    <property type="match status" value="1"/>
</dbReference>
<protein>
    <submittedName>
        <fullName evidence="2">Alpha/beta fold hydrolase</fullName>
    </submittedName>
</protein>
<reference evidence="3" key="1">
    <citation type="journal article" date="2019" name="Int. J. Syst. Evol. Microbiol.">
        <title>The Global Catalogue of Microorganisms (GCM) 10K type strain sequencing project: providing services to taxonomists for standard genome sequencing and annotation.</title>
        <authorList>
            <consortium name="The Broad Institute Genomics Platform"/>
            <consortium name="The Broad Institute Genome Sequencing Center for Infectious Disease"/>
            <person name="Wu L."/>
            <person name="Ma J."/>
        </authorList>
    </citation>
    <scope>NUCLEOTIDE SEQUENCE [LARGE SCALE GENOMIC DNA]</scope>
    <source>
        <strain evidence="3">CCUG 53915</strain>
    </source>
</reference>